<evidence type="ECO:0000313" key="1">
    <source>
        <dbReference type="EMBL" id="PZX19792.1"/>
    </source>
</evidence>
<name>A0A2W7P8U5_9RHOB</name>
<sequence length="143" mass="15185">MFGPNRTQDAERAIEAHVLGAAVTLRLETELPLAHVLSQTVAVAMRKLSEIDALSASELGDALMMLTWPEATVAERLDAQGVVTAARERLAAAERILCDAAAERHAFPDNVVPIAPFGRGTMGGVWIAEQIANAERGPSEDAS</sequence>
<proteinExistence type="predicted"/>
<keyword evidence="2" id="KW-1185">Reference proteome</keyword>
<protein>
    <submittedName>
        <fullName evidence="1">Uncharacterized protein</fullName>
    </submittedName>
</protein>
<evidence type="ECO:0000313" key="2">
    <source>
        <dbReference type="Proteomes" id="UP000248916"/>
    </source>
</evidence>
<dbReference type="EMBL" id="QKZL01000001">
    <property type="protein sequence ID" value="PZX19792.1"/>
    <property type="molecule type" value="Genomic_DNA"/>
</dbReference>
<dbReference type="AlphaFoldDB" id="A0A2W7P8U5"/>
<dbReference type="RefSeq" id="WP_111535459.1">
    <property type="nucleotide sequence ID" value="NZ_QKZL01000001.1"/>
</dbReference>
<dbReference type="Proteomes" id="UP000248916">
    <property type="component" value="Unassembled WGS sequence"/>
</dbReference>
<organism evidence="1 2">
    <name type="scientific">Palleronia aestuarii</name>
    <dbReference type="NCBI Taxonomy" id="568105"/>
    <lineage>
        <taxon>Bacteria</taxon>
        <taxon>Pseudomonadati</taxon>
        <taxon>Pseudomonadota</taxon>
        <taxon>Alphaproteobacteria</taxon>
        <taxon>Rhodobacterales</taxon>
        <taxon>Roseobacteraceae</taxon>
        <taxon>Palleronia</taxon>
    </lineage>
</organism>
<gene>
    <name evidence="1" type="ORF">LX81_00254</name>
</gene>
<accession>A0A2W7P8U5</accession>
<comment type="caution">
    <text evidence="1">The sequence shown here is derived from an EMBL/GenBank/DDBJ whole genome shotgun (WGS) entry which is preliminary data.</text>
</comment>
<reference evidence="1 2" key="1">
    <citation type="submission" date="2018-06" db="EMBL/GenBank/DDBJ databases">
        <title>Genomic Encyclopedia of Archaeal and Bacterial Type Strains, Phase II (KMG-II): from individual species to whole genera.</title>
        <authorList>
            <person name="Goeker M."/>
        </authorList>
    </citation>
    <scope>NUCLEOTIDE SEQUENCE [LARGE SCALE GENOMIC DNA]</scope>
    <source>
        <strain evidence="1 2">DSM 22009</strain>
    </source>
</reference>